<dbReference type="PANTHER" id="PTHR39184:SF1">
    <property type="entry name" value="PBSX PHAGE TERMINASE LARGE SUBUNIT"/>
    <property type="match status" value="1"/>
</dbReference>
<name>A0AAE7SVD2_9CAUD</name>
<protein>
    <submittedName>
        <fullName evidence="2">Terminase large subunit</fullName>
    </submittedName>
</protein>
<dbReference type="PANTHER" id="PTHR39184">
    <property type="match status" value="1"/>
</dbReference>
<keyword evidence="3" id="KW-1185">Reference proteome</keyword>
<dbReference type="InterPro" id="IPR006437">
    <property type="entry name" value="Phage_terminase_lsu"/>
</dbReference>
<dbReference type="InterPro" id="IPR035412">
    <property type="entry name" value="Terminase_L_N"/>
</dbReference>
<proteinExistence type="predicted"/>
<dbReference type="Gene3D" id="3.40.50.300">
    <property type="entry name" value="P-loop containing nucleotide triphosphate hydrolases"/>
    <property type="match status" value="1"/>
</dbReference>
<dbReference type="NCBIfam" id="TIGR01547">
    <property type="entry name" value="phage_term_2"/>
    <property type="match status" value="1"/>
</dbReference>
<organism evidence="2 3">
    <name type="scientific">Carnobacterium phage cd4</name>
    <dbReference type="NCBI Taxonomy" id="2849246"/>
    <lineage>
        <taxon>Viruses</taxon>
        <taxon>Duplodnaviria</taxon>
        <taxon>Heunggongvirae</taxon>
        <taxon>Uroviricota</taxon>
        <taxon>Caudoviricetes</taxon>
        <taxon>Carnodivirus</taxon>
        <taxon>Carnodivirus cd4-like</taxon>
    </lineage>
</organism>
<feature type="domain" description="Phage terminase large subunit N-terminal" evidence="1">
    <location>
        <begin position="30"/>
        <end position="229"/>
    </location>
</feature>
<dbReference type="Pfam" id="PF04466">
    <property type="entry name" value="Terminase_3"/>
    <property type="match status" value="1"/>
</dbReference>
<sequence>MVEVNLQINPRFFNKAYLPYLYNQPKGKSATMVFYGGAGSGKSVFVVQNTILKGLASKRKFLVVRKVGNTLRDSIFAEYKAALAKFNIIGLCKIKESYLSIELPNGTQFIFKGMEDDDKIRSIQGITDIVIEEASDLGFDEYSQLRLRIRDLKSGNNQVFLMYNPVSKQKWVYPLFHSTKPDDVKGRPENLTVVHTTYLDNKFLPQEYLDNLMEMKHNNPVYYEVYAMGKFANLGKTVYTNWKSYFFKLDDIRFDEHGRSRHGITFHYGLDFGLACQ</sequence>
<dbReference type="EMBL" id="MZ399596">
    <property type="protein sequence ID" value="QXP45395.1"/>
    <property type="molecule type" value="Genomic_DNA"/>
</dbReference>
<evidence type="ECO:0000313" key="3">
    <source>
        <dbReference type="Proteomes" id="UP000828872"/>
    </source>
</evidence>
<evidence type="ECO:0000313" key="2">
    <source>
        <dbReference type="EMBL" id="QXP45395.1"/>
    </source>
</evidence>
<reference evidence="2 3" key="1">
    <citation type="journal article" date="2021" name="Microbiol. Resour. Announc.">
        <title>Genome Sequences of Bacteriophages cd2, cd3, and cd4, which Specifically Target Carnobacterium divergens.</title>
        <authorList>
            <person name="Zhang P."/>
            <person name="Britton A.P."/>
            <person name="Visser K.A."/>
            <person name="Welke C.A."/>
            <person name="Wassink H."/>
            <person name="Prins E."/>
            <person name="Yang X."/>
            <person name="Martin-Visscher L.A."/>
        </authorList>
    </citation>
    <scope>NUCLEOTIDE SEQUENCE [LARGE SCALE GENOMIC DNA]</scope>
    <source>
        <strain evidence="3">cd4</strain>
    </source>
</reference>
<gene>
    <name evidence="2" type="ORF">cd4_006</name>
</gene>
<accession>A0AAE7SVD2</accession>
<evidence type="ECO:0000259" key="1">
    <source>
        <dbReference type="Pfam" id="PF04466"/>
    </source>
</evidence>
<dbReference type="InterPro" id="IPR027417">
    <property type="entry name" value="P-loop_NTPase"/>
</dbReference>
<dbReference type="InterPro" id="IPR052380">
    <property type="entry name" value="Viral_DNA_packaging_terminase"/>
</dbReference>
<dbReference type="Proteomes" id="UP000828872">
    <property type="component" value="Segment"/>
</dbReference>